<dbReference type="Proteomes" id="UP001345691">
    <property type="component" value="Unassembled WGS sequence"/>
</dbReference>
<organism evidence="8 9">
    <name type="scientific">Exophiala sideris</name>
    <dbReference type="NCBI Taxonomy" id="1016849"/>
    <lineage>
        <taxon>Eukaryota</taxon>
        <taxon>Fungi</taxon>
        <taxon>Dikarya</taxon>
        <taxon>Ascomycota</taxon>
        <taxon>Pezizomycotina</taxon>
        <taxon>Eurotiomycetes</taxon>
        <taxon>Chaetothyriomycetidae</taxon>
        <taxon>Chaetothyriales</taxon>
        <taxon>Herpotrichiellaceae</taxon>
        <taxon>Exophiala</taxon>
    </lineage>
</organism>
<evidence type="ECO:0000256" key="6">
    <source>
        <dbReference type="SAM" id="Phobius"/>
    </source>
</evidence>
<feature type="transmembrane region" description="Helical" evidence="6">
    <location>
        <begin position="9"/>
        <end position="26"/>
    </location>
</feature>
<feature type="transmembrane region" description="Helical" evidence="6">
    <location>
        <begin position="287"/>
        <end position="309"/>
    </location>
</feature>
<dbReference type="Gene3D" id="1.20.1250.20">
    <property type="entry name" value="MFS general substrate transporter like domains"/>
    <property type="match status" value="1"/>
</dbReference>
<evidence type="ECO:0000256" key="2">
    <source>
        <dbReference type="ARBA" id="ARBA00010992"/>
    </source>
</evidence>
<comment type="caution">
    <text evidence="8">The sequence shown here is derived from an EMBL/GenBank/DDBJ whole genome shotgun (WGS) entry which is preliminary data.</text>
</comment>
<dbReference type="InterPro" id="IPR020846">
    <property type="entry name" value="MFS_dom"/>
</dbReference>
<evidence type="ECO:0000256" key="4">
    <source>
        <dbReference type="ARBA" id="ARBA00022989"/>
    </source>
</evidence>
<evidence type="ECO:0000313" key="9">
    <source>
        <dbReference type="Proteomes" id="UP001345691"/>
    </source>
</evidence>
<dbReference type="PANTHER" id="PTHR48022:SF27">
    <property type="entry name" value="MAJOR FACILITATOR SUPERFAMILY (MFS) PROFILE DOMAIN-CONTAINING PROTEIN"/>
    <property type="match status" value="1"/>
</dbReference>
<evidence type="ECO:0000313" key="8">
    <source>
        <dbReference type="EMBL" id="KAK5050114.1"/>
    </source>
</evidence>
<dbReference type="PROSITE" id="PS50850">
    <property type="entry name" value="MFS"/>
    <property type="match status" value="1"/>
</dbReference>
<keyword evidence="4 6" id="KW-1133">Transmembrane helix</keyword>
<comment type="subcellular location">
    <subcellularLocation>
        <location evidence="1">Membrane</location>
        <topology evidence="1">Multi-pass membrane protein</topology>
    </subcellularLocation>
</comment>
<reference evidence="8 9" key="1">
    <citation type="submission" date="2023-08" db="EMBL/GenBank/DDBJ databases">
        <title>Black Yeasts Isolated from many extreme environments.</title>
        <authorList>
            <person name="Coleine C."/>
            <person name="Stajich J.E."/>
            <person name="Selbmann L."/>
        </authorList>
    </citation>
    <scope>NUCLEOTIDE SEQUENCE [LARGE SCALE GENOMIC DNA]</scope>
    <source>
        <strain evidence="8 9">CCFEE 6328</strain>
    </source>
</reference>
<feature type="transmembrane region" description="Helical" evidence="6">
    <location>
        <begin position="321"/>
        <end position="340"/>
    </location>
</feature>
<accession>A0ABR0IY23</accession>
<gene>
    <name evidence="8" type="ORF">LTR69_010748</name>
</gene>
<dbReference type="InterPro" id="IPR005828">
    <property type="entry name" value="MFS_sugar_transport-like"/>
</dbReference>
<dbReference type="SUPFAM" id="SSF103473">
    <property type="entry name" value="MFS general substrate transporter"/>
    <property type="match status" value="1"/>
</dbReference>
<dbReference type="PANTHER" id="PTHR48022">
    <property type="entry name" value="PLASTIDIC GLUCOSE TRANSPORTER 4"/>
    <property type="match status" value="1"/>
</dbReference>
<name>A0ABR0IY23_9EURO</name>
<feature type="transmembrane region" description="Helical" evidence="6">
    <location>
        <begin position="250"/>
        <end position="275"/>
    </location>
</feature>
<evidence type="ECO:0000256" key="5">
    <source>
        <dbReference type="ARBA" id="ARBA00023136"/>
    </source>
</evidence>
<comment type="similarity">
    <text evidence="2">Belongs to the major facilitator superfamily. Sugar transporter (TC 2.A.1.1) family.</text>
</comment>
<protein>
    <recommendedName>
        <fullName evidence="7">Major facilitator superfamily (MFS) profile domain-containing protein</fullName>
    </recommendedName>
</protein>
<feature type="transmembrane region" description="Helical" evidence="6">
    <location>
        <begin position="224"/>
        <end position="244"/>
    </location>
</feature>
<dbReference type="InterPro" id="IPR036259">
    <property type="entry name" value="MFS_trans_sf"/>
</dbReference>
<evidence type="ECO:0000259" key="7">
    <source>
        <dbReference type="PROSITE" id="PS50850"/>
    </source>
</evidence>
<dbReference type="Pfam" id="PF00083">
    <property type="entry name" value="Sugar_tr"/>
    <property type="match status" value="1"/>
</dbReference>
<feature type="transmembrane region" description="Helical" evidence="6">
    <location>
        <begin position="193"/>
        <end position="212"/>
    </location>
</feature>
<keyword evidence="3 6" id="KW-0812">Transmembrane</keyword>
<feature type="transmembrane region" description="Helical" evidence="6">
    <location>
        <begin position="38"/>
        <end position="59"/>
    </location>
</feature>
<feature type="transmembrane region" description="Helical" evidence="6">
    <location>
        <begin position="71"/>
        <end position="90"/>
    </location>
</feature>
<dbReference type="EMBL" id="JAVRRF010000040">
    <property type="protein sequence ID" value="KAK5050114.1"/>
    <property type="molecule type" value="Genomic_DNA"/>
</dbReference>
<sequence length="393" mass="42488">MAAMIVGRLWNNIGISILTTVVPLFMSELVPAHVRGRAVGLAYAGSGLTSVIATIIVWGSSKLSDERQYRIPLGVQAGFAGVLFVVTLFLTESPTWLVSKGRTEDARTRLLALRKNNEVMVEHELQSIAAVLMEAAEAKSTVRFKEILKKKNLTRTFLASSYLPASQVCGQGLAISYSTVLFVQAGVSNAFEMTMLVFLLQFVGNMIGPYLADRVGRRRTLVSGLVMLVLLDASAGGLACGGLTTKPELLGLAALSCIFAFINAASFQSLAYILPTEIPDAKLREPTMTWTIVWSYTTAIITTFALPQIVNADAGDLGAKAYLIFGGCALIVLIYTYFLLPETAGRTLVEINDMYARGISPRKWRNEPVEDHVEMVSSDPAKAEVAATTGHID</sequence>
<proteinExistence type="inferred from homology"/>
<keyword evidence="5 6" id="KW-0472">Membrane</keyword>
<feature type="domain" description="Major facilitator superfamily (MFS) profile" evidence="7">
    <location>
        <begin position="1"/>
        <end position="344"/>
    </location>
</feature>
<keyword evidence="9" id="KW-1185">Reference proteome</keyword>
<dbReference type="InterPro" id="IPR050360">
    <property type="entry name" value="MFS_Sugar_Transporters"/>
</dbReference>
<evidence type="ECO:0000256" key="3">
    <source>
        <dbReference type="ARBA" id="ARBA00022692"/>
    </source>
</evidence>
<evidence type="ECO:0000256" key="1">
    <source>
        <dbReference type="ARBA" id="ARBA00004141"/>
    </source>
</evidence>